<dbReference type="PATRIC" id="fig|1302272.5.peg.1850"/>
<evidence type="ECO:0000259" key="9">
    <source>
        <dbReference type="PROSITE" id="PS51202"/>
    </source>
</evidence>
<feature type="transmembrane region" description="Helical" evidence="8">
    <location>
        <begin position="364"/>
        <end position="388"/>
    </location>
</feature>
<dbReference type="InterPro" id="IPR006037">
    <property type="entry name" value="RCK_C"/>
</dbReference>
<feature type="transmembrane region" description="Helical" evidence="8">
    <location>
        <begin position="400"/>
        <end position="420"/>
    </location>
</feature>
<dbReference type="PROSITE" id="PS51257">
    <property type="entry name" value="PROKAR_LIPOPROTEIN"/>
    <property type="match status" value="1"/>
</dbReference>
<evidence type="ECO:0000256" key="5">
    <source>
        <dbReference type="ARBA" id="ARBA00023065"/>
    </source>
</evidence>
<keyword evidence="2" id="KW-0813">Transport</keyword>
<evidence type="ECO:0000256" key="1">
    <source>
        <dbReference type="ARBA" id="ARBA00004141"/>
    </source>
</evidence>
<protein>
    <submittedName>
        <fullName evidence="10">Chloride channel protein EriC</fullName>
    </submittedName>
</protein>
<feature type="transmembrane region" description="Helical" evidence="8">
    <location>
        <begin position="20"/>
        <end position="39"/>
    </location>
</feature>
<feature type="transmembrane region" description="Helical" evidence="8">
    <location>
        <begin position="229"/>
        <end position="247"/>
    </location>
</feature>
<keyword evidence="11" id="KW-1185">Reference proteome</keyword>
<dbReference type="InterPro" id="IPR014743">
    <property type="entry name" value="Cl-channel_core"/>
</dbReference>
<dbReference type="GO" id="GO:0006813">
    <property type="term" value="P:potassium ion transport"/>
    <property type="evidence" value="ECO:0007669"/>
    <property type="project" value="InterPro"/>
</dbReference>
<evidence type="ECO:0000256" key="3">
    <source>
        <dbReference type="ARBA" id="ARBA00022692"/>
    </source>
</evidence>
<feature type="transmembrane region" description="Helical" evidence="8">
    <location>
        <begin position="59"/>
        <end position="79"/>
    </location>
</feature>
<keyword evidence="4 8" id="KW-1133">Transmembrane helix</keyword>
<comment type="subcellular location">
    <subcellularLocation>
        <location evidence="1">Membrane</location>
        <topology evidence="1">Multi-pass membrane protein</topology>
    </subcellularLocation>
</comment>
<dbReference type="AlphaFoldDB" id="A0A0R1HNT2"/>
<dbReference type="PANTHER" id="PTHR45711">
    <property type="entry name" value="CHLORIDE CHANNEL PROTEIN"/>
    <property type="match status" value="1"/>
</dbReference>
<dbReference type="CDD" id="cd01031">
    <property type="entry name" value="EriC"/>
    <property type="match status" value="1"/>
</dbReference>
<evidence type="ECO:0000256" key="2">
    <source>
        <dbReference type="ARBA" id="ARBA00022448"/>
    </source>
</evidence>
<feature type="transmembrane region" description="Helical" evidence="8">
    <location>
        <begin position="305"/>
        <end position="325"/>
    </location>
</feature>
<dbReference type="GO" id="GO:0005886">
    <property type="term" value="C:plasma membrane"/>
    <property type="evidence" value="ECO:0007669"/>
    <property type="project" value="TreeGrafter"/>
</dbReference>
<dbReference type="SUPFAM" id="SSF81340">
    <property type="entry name" value="Clc chloride channel"/>
    <property type="match status" value="1"/>
</dbReference>
<dbReference type="RefSeq" id="WP_056942460.1">
    <property type="nucleotide sequence ID" value="NZ_AZCX01000004.1"/>
</dbReference>
<reference evidence="10 11" key="1">
    <citation type="journal article" date="2015" name="Genome Announc.">
        <title>Expanding the biotechnology potential of lactobacilli through comparative genomics of 213 strains and associated genera.</title>
        <authorList>
            <person name="Sun Z."/>
            <person name="Harris H.M."/>
            <person name="McCann A."/>
            <person name="Guo C."/>
            <person name="Argimon S."/>
            <person name="Zhang W."/>
            <person name="Yang X."/>
            <person name="Jeffery I.B."/>
            <person name="Cooney J.C."/>
            <person name="Kagawa T.F."/>
            <person name="Liu W."/>
            <person name="Song Y."/>
            <person name="Salvetti E."/>
            <person name="Wrobel A."/>
            <person name="Rasinkangas P."/>
            <person name="Parkhill J."/>
            <person name="Rea M.C."/>
            <person name="O'Sullivan O."/>
            <person name="Ritari J."/>
            <person name="Douillard F.P."/>
            <person name="Paul Ross R."/>
            <person name="Yang R."/>
            <person name="Briner A.E."/>
            <person name="Felis G.E."/>
            <person name="de Vos W.M."/>
            <person name="Barrangou R."/>
            <person name="Klaenhammer T.R."/>
            <person name="Caufield P.W."/>
            <person name="Cui Y."/>
            <person name="Zhang H."/>
            <person name="O'Toole P.W."/>
        </authorList>
    </citation>
    <scope>NUCLEOTIDE SEQUENCE [LARGE SCALE GENOMIC DNA]</scope>
    <source>
        <strain evidence="10 11">JCM 15530</strain>
    </source>
</reference>
<gene>
    <name evidence="10" type="ORF">FC96_GL001826</name>
</gene>
<evidence type="ECO:0000256" key="6">
    <source>
        <dbReference type="ARBA" id="ARBA00023136"/>
    </source>
</evidence>
<dbReference type="GO" id="GO:0008324">
    <property type="term" value="F:monoatomic cation transmembrane transporter activity"/>
    <property type="evidence" value="ECO:0007669"/>
    <property type="project" value="InterPro"/>
</dbReference>
<feature type="transmembrane region" description="Helical" evidence="8">
    <location>
        <begin position="192"/>
        <end position="217"/>
    </location>
</feature>
<keyword evidence="6 8" id="KW-0472">Membrane</keyword>
<keyword evidence="3 8" id="KW-0812">Transmembrane</keyword>
<dbReference type="Gene3D" id="3.30.70.1450">
    <property type="entry name" value="Regulator of K+ conductance, C-terminal domain"/>
    <property type="match status" value="1"/>
</dbReference>
<dbReference type="Pfam" id="PF00654">
    <property type="entry name" value="Voltage_CLC"/>
    <property type="match status" value="1"/>
</dbReference>
<dbReference type="STRING" id="1302272.FC96_GL001826"/>
<dbReference type="Gene3D" id="1.10.3080.10">
    <property type="entry name" value="Clc chloride channel"/>
    <property type="match status" value="1"/>
</dbReference>
<dbReference type="Proteomes" id="UP000050911">
    <property type="component" value="Unassembled WGS sequence"/>
</dbReference>
<dbReference type="PRINTS" id="PR00762">
    <property type="entry name" value="CLCHANNEL"/>
</dbReference>
<dbReference type="SUPFAM" id="SSF116726">
    <property type="entry name" value="TrkA C-terminal domain-like"/>
    <property type="match status" value="1"/>
</dbReference>
<keyword evidence="5" id="KW-0406">Ion transport</keyword>
<dbReference type="PROSITE" id="PS51202">
    <property type="entry name" value="RCK_C"/>
    <property type="match status" value="1"/>
</dbReference>
<feature type="transmembrane region" description="Helical" evidence="8">
    <location>
        <begin position="267"/>
        <end position="284"/>
    </location>
</feature>
<dbReference type="GO" id="GO:0005247">
    <property type="term" value="F:voltage-gated chloride channel activity"/>
    <property type="evidence" value="ECO:0007669"/>
    <property type="project" value="TreeGrafter"/>
</dbReference>
<sequence>MKMKQEQLRQHDWSRPIAVARAAGVGILAGGVVGCFRFVIQLGLSQVQYFFGLAHQRPWLLLVWMVVGVVITLIVGRWMKQVPEIKGSGIPEVEGQLMGALDYKWWPVLWRKFAGGILGIGSGLFLGREGPSIQLGATIGQGFAASQRLAGTDRRLMIASGAAAGLAAAFNAPIASSLFVLEEVYHNFSTMVWITALTSAVCSNFVSTVLFGLKPVLYMPYGHMFGMKSYWVLILLGLFLGVLGRLYQVVLLRVGDWYAKIPGLPSQYHAIVAFLLMMPIAWWLPQTLGGGNAIIVGFNHLMPGALSLLGLFVLRFVFSMVSYGTGLPGGIFLPILTLGAILGGLFGQVMVSLHLIAPSYLPDFIIVAMAGYFAGISKAPFTAILLITEMVGTLQHLMPLAVVSLVAYLTVDGLGGAPIYEALLDRKVRPSIPGLLGATDQVEMAVFEGSSIDGLQVRQVNWPKHSLLTGVRRGGKVWVPNGDTILHAGDLIVVTVDRSQRADVYRHLQLLAQS</sequence>
<feature type="transmembrane region" description="Helical" evidence="8">
    <location>
        <begin position="156"/>
        <end position="180"/>
    </location>
</feature>
<dbReference type="PANTHER" id="PTHR45711:SF6">
    <property type="entry name" value="CHLORIDE CHANNEL PROTEIN"/>
    <property type="match status" value="1"/>
</dbReference>
<dbReference type="InterPro" id="IPR001807">
    <property type="entry name" value="ClC"/>
</dbReference>
<evidence type="ECO:0000256" key="8">
    <source>
        <dbReference type="SAM" id="Phobius"/>
    </source>
</evidence>
<feature type="transmembrane region" description="Helical" evidence="8">
    <location>
        <begin position="331"/>
        <end position="357"/>
    </location>
</feature>
<accession>A0A0R1HNT2</accession>
<keyword evidence="7" id="KW-0868">Chloride</keyword>
<evidence type="ECO:0000256" key="4">
    <source>
        <dbReference type="ARBA" id="ARBA00022989"/>
    </source>
</evidence>
<proteinExistence type="predicted"/>
<name>A0A0R1HNT2_9LACO</name>
<comment type="caution">
    <text evidence="10">The sequence shown here is derived from an EMBL/GenBank/DDBJ whole genome shotgun (WGS) entry which is preliminary data.</text>
</comment>
<organism evidence="10 11">
    <name type="scientific">Secundilactobacillus kimchicus JCM 15530</name>
    <dbReference type="NCBI Taxonomy" id="1302272"/>
    <lineage>
        <taxon>Bacteria</taxon>
        <taxon>Bacillati</taxon>
        <taxon>Bacillota</taxon>
        <taxon>Bacilli</taxon>
        <taxon>Lactobacillales</taxon>
        <taxon>Lactobacillaceae</taxon>
        <taxon>Secundilactobacillus</taxon>
    </lineage>
</organism>
<evidence type="ECO:0000313" key="11">
    <source>
        <dbReference type="Proteomes" id="UP000050911"/>
    </source>
</evidence>
<dbReference type="InterPro" id="IPR036721">
    <property type="entry name" value="RCK_C_sf"/>
</dbReference>
<dbReference type="Pfam" id="PF02080">
    <property type="entry name" value="TrkA_C"/>
    <property type="match status" value="1"/>
</dbReference>
<evidence type="ECO:0000313" key="10">
    <source>
        <dbReference type="EMBL" id="KRK48095.1"/>
    </source>
</evidence>
<evidence type="ECO:0000256" key="7">
    <source>
        <dbReference type="ARBA" id="ARBA00023214"/>
    </source>
</evidence>
<feature type="domain" description="RCK C-terminal" evidence="9">
    <location>
        <begin position="429"/>
        <end position="511"/>
    </location>
</feature>
<dbReference type="EMBL" id="AZCX01000004">
    <property type="protein sequence ID" value="KRK48095.1"/>
    <property type="molecule type" value="Genomic_DNA"/>
</dbReference>